<accession>A0A2Z2HKT0</accession>
<reference evidence="1 2" key="1">
    <citation type="journal article" date="2017" name="Environ. Microbiol.">
        <title>Genome and epigenome of a novel marine Thaumarchaeota strain suggest viral infection, phosphorothioation DNA modification and multiple restriction systems.</title>
        <authorList>
            <person name="Ahlgren N.A."/>
            <person name="Chen Y."/>
            <person name="Needham D.M."/>
            <person name="Parada A.E."/>
            <person name="Sachdeva R."/>
            <person name="Trinh V."/>
            <person name="Chen T."/>
            <person name="Fuhrman J.A."/>
        </authorList>
    </citation>
    <scope>NUCLEOTIDE SEQUENCE [LARGE SCALE GENOMIC DNA]</scope>
    <source>
        <strain evidence="1 2">SPOT01</strain>
    </source>
</reference>
<proteinExistence type="predicted"/>
<dbReference type="OrthoDB" id="12300at2157"/>
<evidence type="ECO:0000313" key="2">
    <source>
        <dbReference type="Proteomes" id="UP000249949"/>
    </source>
</evidence>
<gene>
    <name evidence="1" type="ORF">NMSP_0964</name>
</gene>
<protein>
    <submittedName>
        <fullName evidence="1">Uncharacterized protein</fullName>
    </submittedName>
</protein>
<dbReference type="GeneID" id="32901423"/>
<name>A0A2Z2HKT0_9ARCH</name>
<organism evidence="1 2">
    <name type="scientific">Candidatus Nitrosomarinus catalinensis</name>
    <dbReference type="NCBI Taxonomy" id="1898749"/>
    <lineage>
        <taxon>Archaea</taxon>
        <taxon>Nitrososphaerota</taxon>
        <taxon>Nitrososphaeria</taxon>
        <taxon>Nitrosopumilales</taxon>
        <taxon>Nitrosopumilaceae</taxon>
        <taxon>Candidatus Nitrosomarinus</taxon>
    </lineage>
</organism>
<dbReference type="AlphaFoldDB" id="A0A2Z2HKT0"/>
<dbReference type="Proteomes" id="UP000249949">
    <property type="component" value="Chromosome"/>
</dbReference>
<keyword evidence="2" id="KW-1185">Reference proteome</keyword>
<dbReference type="RefSeq" id="WP_086907662.1">
    <property type="nucleotide sequence ID" value="NZ_CP021324.1"/>
</dbReference>
<evidence type="ECO:0000313" key="1">
    <source>
        <dbReference type="EMBL" id="ARS64583.1"/>
    </source>
</evidence>
<dbReference type="EMBL" id="CP021324">
    <property type="protein sequence ID" value="ARS64583.1"/>
    <property type="molecule type" value="Genomic_DNA"/>
</dbReference>
<dbReference type="KEGG" id="nct:NMSP_0964"/>
<sequence>MTWKTSLLILSAIVMVAFIPLSAYAAVDDGNLRKITSDGQYDIGMSWQPAGPLKPGIDYLFNFEIREGMSQKNIDDASFNFDIIKDGTIIDTTSSSSGTLTKTISFEKPGLVNLLLTDVNSTPRQVDFTFPVGNEKSSKNGMSFAMKNYNAEPKIFFCGNSKDLATCLDKELSGDAKWWGKVTIMIYAPGWNVDSEKRDRIGATSDSAITITARGDGNKNAELGICNDSNSEGFIETAVDSGVFYGRLKLSASDHDMNNDGVVDTKLGGTSCKNSPFDEYAKIETGRDGAVTVNWEYNPEDDKTVSKTFTYGWSVASISFLEDEYPLDDRNKVQFKLKEKDLGDMPKNKIDLNYRVWSDSDLAGILVEATQDGNWKQKKPYFFYIQDHEESNGDNLYAQEGDTLYVEYVDTTLPAVGPNGEQWSKSDTLDIIGTTSVTSGYPYVTLR</sequence>